<evidence type="ECO:0000313" key="4">
    <source>
        <dbReference type="Proteomes" id="UP001168990"/>
    </source>
</evidence>
<accession>A0AA39FML0</accession>
<sequence length="322" mass="36426">MNKEETNSKSEKWFKDQIEVLINAFRDEQCLYASDLPTYRNRRLREAALERVCQKVLRLRPTTTTEECQKKFKNIRNQFNIENMKVKASLKNGTGTGDDIYVPNLWYYSLLLFLDSYVTPRKRRNSLEREVQNSTASPNTVMYISESQMLTNEDSLDQQQQFHQTIVGENLTLIPDGTPLLAQRNIASPTMSISSDSDTPQNNSSVIIPGLISPTLSTSTSGISSVSQRRSKKRSRHDSTGDNFSGAINNLAKSLKQPIVINNIQDTHCSSEDPTINGLLSFVGAMLQSFQDEELKLEVMSTLSQTVINARSLDLKRSKKEF</sequence>
<dbReference type="PANTHER" id="PTHR21505">
    <property type="entry name" value="MADF DOMAIN-CONTAINING PROTEIN-RELATED"/>
    <property type="match status" value="1"/>
</dbReference>
<feature type="region of interest" description="Disordered" evidence="1">
    <location>
        <begin position="191"/>
        <end position="210"/>
    </location>
</feature>
<evidence type="ECO:0000313" key="3">
    <source>
        <dbReference type="EMBL" id="KAK0172417.1"/>
    </source>
</evidence>
<feature type="region of interest" description="Disordered" evidence="1">
    <location>
        <begin position="217"/>
        <end position="245"/>
    </location>
</feature>
<proteinExistence type="predicted"/>
<dbReference type="AlphaFoldDB" id="A0AA39FML0"/>
<reference evidence="3" key="2">
    <citation type="submission" date="2023-03" db="EMBL/GenBank/DDBJ databases">
        <authorList>
            <person name="Inwood S.N."/>
            <person name="Skelly J.G."/>
            <person name="Guhlin J."/>
            <person name="Harrop T.W.R."/>
            <person name="Goldson S.G."/>
            <person name="Dearden P.K."/>
        </authorList>
    </citation>
    <scope>NUCLEOTIDE SEQUENCE</scope>
    <source>
        <strain evidence="3">Irish</strain>
        <tissue evidence="3">Whole body</tissue>
    </source>
</reference>
<evidence type="ECO:0000256" key="1">
    <source>
        <dbReference type="SAM" id="MobiDB-lite"/>
    </source>
</evidence>
<dbReference type="Proteomes" id="UP001168990">
    <property type="component" value="Unassembled WGS sequence"/>
</dbReference>
<organism evidence="3 4">
    <name type="scientific">Microctonus aethiopoides</name>
    <dbReference type="NCBI Taxonomy" id="144406"/>
    <lineage>
        <taxon>Eukaryota</taxon>
        <taxon>Metazoa</taxon>
        <taxon>Ecdysozoa</taxon>
        <taxon>Arthropoda</taxon>
        <taxon>Hexapoda</taxon>
        <taxon>Insecta</taxon>
        <taxon>Pterygota</taxon>
        <taxon>Neoptera</taxon>
        <taxon>Endopterygota</taxon>
        <taxon>Hymenoptera</taxon>
        <taxon>Apocrita</taxon>
        <taxon>Ichneumonoidea</taxon>
        <taxon>Braconidae</taxon>
        <taxon>Euphorinae</taxon>
        <taxon>Microctonus</taxon>
    </lineage>
</organism>
<feature type="compositionally biased region" description="Polar residues" evidence="1">
    <location>
        <begin position="191"/>
        <end position="206"/>
    </location>
</feature>
<gene>
    <name evidence="3" type="ORF">PV328_005734</name>
</gene>
<dbReference type="EMBL" id="JAQQBS010000002">
    <property type="protein sequence ID" value="KAK0172417.1"/>
    <property type="molecule type" value="Genomic_DNA"/>
</dbReference>
<dbReference type="InterPro" id="IPR006578">
    <property type="entry name" value="MADF-dom"/>
</dbReference>
<dbReference type="Pfam" id="PF10545">
    <property type="entry name" value="MADF_DNA_bdg"/>
    <property type="match status" value="1"/>
</dbReference>
<reference evidence="3" key="1">
    <citation type="journal article" date="2023" name="bioRxiv">
        <title>Scaffold-level genome assemblies of two parasitoid biocontrol wasps reveal the parthenogenesis mechanism and an associated novel virus.</title>
        <authorList>
            <person name="Inwood S."/>
            <person name="Skelly J."/>
            <person name="Guhlin J."/>
            <person name="Harrop T."/>
            <person name="Goldson S."/>
            <person name="Dearden P."/>
        </authorList>
    </citation>
    <scope>NUCLEOTIDE SEQUENCE</scope>
    <source>
        <strain evidence="3">Irish</strain>
        <tissue evidence="3">Whole body</tissue>
    </source>
</reference>
<dbReference type="SMART" id="SM00595">
    <property type="entry name" value="MADF"/>
    <property type="match status" value="1"/>
</dbReference>
<name>A0AA39FML0_9HYME</name>
<feature type="domain" description="MADF" evidence="2">
    <location>
        <begin position="20"/>
        <end position="119"/>
    </location>
</feature>
<evidence type="ECO:0000259" key="2">
    <source>
        <dbReference type="PROSITE" id="PS51029"/>
    </source>
</evidence>
<dbReference type="PANTHER" id="PTHR21505:SF12">
    <property type="entry name" value="MADF DOMAIN-CONTAINING PROTEIN-RELATED"/>
    <property type="match status" value="1"/>
</dbReference>
<protein>
    <recommendedName>
        <fullName evidence="2">MADF domain-containing protein</fullName>
    </recommendedName>
</protein>
<dbReference type="PROSITE" id="PS51029">
    <property type="entry name" value="MADF"/>
    <property type="match status" value="1"/>
</dbReference>
<feature type="compositionally biased region" description="Low complexity" evidence="1">
    <location>
        <begin position="217"/>
        <end position="228"/>
    </location>
</feature>
<comment type="caution">
    <text evidence="3">The sequence shown here is derived from an EMBL/GenBank/DDBJ whole genome shotgun (WGS) entry which is preliminary data.</text>
</comment>
<keyword evidence="4" id="KW-1185">Reference proteome</keyword>